<dbReference type="Pfam" id="PF14856">
    <property type="entry name" value="Hce2"/>
    <property type="match status" value="1"/>
</dbReference>
<keyword evidence="1" id="KW-0732">Signal</keyword>
<reference evidence="3" key="1">
    <citation type="journal article" date="2023" name="Mol. Phylogenet. Evol.">
        <title>Genome-scale phylogeny and comparative genomics of the fungal order Sordariales.</title>
        <authorList>
            <person name="Hensen N."/>
            <person name="Bonometti L."/>
            <person name="Westerberg I."/>
            <person name="Brannstrom I.O."/>
            <person name="Guillou S."/>
            <person name="Cros-Aarteil S."/>
            <person name="Calhoun S."/>
            <person name="Haridas S."/>
            <person name="Kuo A."/>
            <person name="Mondo S."/>
            <person name="Pangilinan J."/>
            <person name="Riley R."/>
            <person name="LaButti K."/>
            <person name="Andreopoulos B."/>
            <person name="Lipzen A."/>
            <person name="Chen C."/>
            <person name="Yan M."/>
            <person name="Daum C."/>
            <person name="Ng V."/>
            <person name="Clum A."/>
            <person name="Steindorff A."/>
            <person name="Ohm R.A."/>
            <person name="Martin F."/>
            <person name="Silar P."/>
            <person name="Natvig D.O."/>
            <person name="Lalanne C."/>
            <person name="Gautier V."/>
            <person name="Ament-Velasquez S.L."/>
            <person name="Kruys A."/>
            <person name="Hutchinson M.I."/>
            <person name="Powell A.J."/>
            <person name="Barry K."/>
            <person name="Miller A.N."/>
            <person name="Grigoriev I.V."/>
            <person name="Debuchy R."/>
            <person name="Gladieux P."/>
            <person name="Hiltunen Thoren M."/>
            <person name="Johannesson H."/>
        </authorList>
    </citation>
    <scope>NUCLEOTIDE SEQUENCE</scope>
    <source>
        <strain evidence="3">CBS 123565</strain>
    </source>
</reference>
<keyword evidence="4" id="KW-1185">Reference proteome</keyword>
<dbReference type="Proteomes" id="UP001304895">
    <property type="component" value="Unassembled WGS sequence"/>
</dbReference>
<reference evidence="3" key="2">
    <citation type="submission" date="2023-05" db="EMBL/GenBank/DDBJ databases">
        <authorList>
            <consortium name="Lawrence Berkeley National Laboratory"/>
            <person name="Steindorff A."/>
            <person name="Hensen N."/>
            <person name="Bonometti L."/>
            <person name="Westerberg I."/>
            <person name="Brannstrom I.O."/>
            <person name="Guillou S."/>
            <person name="Cros-Aarteil S."/>
            <person name="Calhoun S."/>
            <person name="Haridas S."/>
            <person name="Kuo A."/>
            <person name="Mondo S."/>
            <person name="Pangilinan J."/>
            <person name="Riley R."/>
            <person name="Labutti K."/>
            <person name="Andreopoulos B."/>
            <person name="Lipzen A."/>
            <person name="Chen C."/>
            <person name="Yanf M."/>
            <person name="Daum C."/>
            <person name="Ng V."/>
            <person name="Clum A."/>
            <person name="Ohm R."/>
            <person name="Martin F."/>
            <person name="Silar P."/>
            <person name="Natvig D."/>
            <person name="Lalanne C."/>
            <person name="Gautier V."/>
            <person name="Ament-Velasquez S.L."/>
            <person name="Kruys A."/>
            <person name="Hutchinson M.I."/>
            <person name="Powell A.J."/>
            <person name="Barry K."/>
            <person name="Miller A.N."/>
            <person name="Grigoriev I.V."/>
            <person name="Debuchy R."/>
            <person name="Gladieux P."/>
            <person name="Thoren M.H."/>
            <person name="Johannesson H."/>
        </authorList>
    </citation>
    <scope>NUCLEOTIDE SEQUENCE</scope>
    <source>
        <strain evidence="3">CBS 123565</strain>
    </source>
</reference>
<sequence length="212" mass="22490">MRLSTLLTFATAAAAVAVPKADGDTTAVSPDGYTYTVEARSYVPETITLDDGTATTVHVHPDFAFVKRDGTTANPSHAKRLDWVQYGRDQCGASSFANKSTGGSPKTVDCKAIMTHYQSADGHFVAMSNFDLKAGGAWCRLVITGSCVFGIKSKNQWDPRVGGSDIADLTRDAMAKFKTAGSPSRTGAEGNMGCSTDMFRGTASVNWALFHS</sequence>
<feature type="chain" id="PRO_5042863126" description="Ecp2 effector protein-like domain-containing protein" evidence="1">
    <location>
        <begin position="24"/>
        <end position="212"/>
    </location>
</feature>
<evidence type="ECO:0000313" key="3">
    <source>
        <dbReference type="EMBL" id="KAK4136127.1"/>
    </source>
</evidence>
<dbReference type="AlphaFoldDB" id="A0AAN6UN62"/>
<evidence type="ECO:0000313" key="4">
    <source>
        <dbReference type="Proteomes" id="UP001304895"/>
    </source>
</evidence>
<organism evidence="3 4">
    <name type="scientific">Trichocladium antarcticum</name>
    <dbReference type="NCBI Taxonomy" id="1450529"/>
    <lineage>
        <taxon>Eukaryota</taxon>
        <taxon>Fungi</taxon>
        <taxon>Dikarya</taxon>
        <taxon>Ascomycota</taxon>
        <taxon>Pezizomycotina</taxon>
        <taxon>Sordariomycetes</taxon>
        <taxon>Sordariomycetidae</taxon>
        <taxon>Sordariales</taxon>
        <taxon>Chaetomiaceae</taxon>
        <taxon>Trichocladium</taxon>
    </lineage>
</organism>
<accession>A0AAN6UN62</accession>
<name>A0AAN6UN62_9PEZI</name>
<protein>
    <recommendedName>
        <fullName evidence="2">Ecp2 effector protein-like domain-containing protein</fullName>
    </recommendedName>
</protein>
<gene>
    <name evidence="3" type="ORF">BT67DRAFT_440268</name>
</gene>
<feature type="domain" description="Ecp2 effector protein-like" evidence="2">
    <location>
        <begin position="90"/>
        <end position="194"/>
    </location>
</feature>
<proteinExistence type="predicted"/>
<evidence type="ECO:0000256" key="1">
    <source>
        <dbReference type="SAM" id="SignalP"/>
    </source>
</evidence>
<dbReference type="EMBL" id="MU853404">
    <property type="protein sequence ID" value="KAK4136127.1"/>
    <property type="molecule type" value="Genomic_DNA"/>
</dbReference>
<evidence type="ECO:0000259" key="2">
    <source>
        <dbReference type="Pfam" id="PF14856"/>
    </source>
</evidence>
<comment type="caution">
    <text evidence="3">The sequence shown here is derived from an EMBL/GenBank/DDBJ whole genome shotgun (WGS) entry which is preliminary data.</text>
</comment>
<feature type="signal peptide" evidence="1">
    <location>
        <begin position="1"/>
        <end position="23"/>
    </location>
</feature>
<dbReference type="InterPro" id="IPR029226">
    <property type="entry name" value="Ecp2-like"/>
</dbReference>